<proteinExistence type="predicted"/>
<dbReference type="InterPro" id="IPR035965">
    <property type="entry name" value="PAS-like_dom_sf"/>
</dbReference>
<name>A0A9D2QGC4_9CORY</name>
<dbReference type="InterPro" id="IPR052155">
    <property type="entry name" value="Biofilm_reg_signaling"/>
</dbReference>
<feature type="domain" description="PAS" evidence="1">
    <location>
        <begin position="10"/>
        <end position="64"/>
    </location>
</feature>
<evidence type="ECO:0000259" key="1">
    <source>
        <dbReference type="PROSITE" id="PS50112"/>
    </source>
</evidence>
<dbReference type="InterPro" id="IPR000014">
    <property type="entry name" value="PAS"/>
</dbReference>
<organism evidence="3 4">
    <name type="scientific">Candidatus Corynebacterium faecigallinarum</name>
    <dbReference type="NCBI Taxonomy" id="2838528"/>
    <lineage>
        <taxon>Bacteria</taxon>
        <taxon>Bacillati</taxon>
        <taxon>Actinomycetota</taxon>
        <taxon>Actinomycetes</taxon>
        <taxon>Mycobacteriales</taxon>
        <taxon>Corynebacteriaceae</taxon>
        <taxon>Corynebacterium</taxon>
    </lineage>
</organism>
<dbReference type="InterPro" id="IPR000700">
    <property type="entry name" value="PAS-assoc_C"/>
</dbReference>
<dbReference type="CDD" id="cd00130">
    <property type="entry name" value="PAS"/>
    <property type="match status" value="1"/>
</dbReference>
<dbReference type="Proteomes" id="UP000823858">
    <property type="component" value="Unassembled WGS sequence"/>
</dbReference>
<dbReference type="PROSITE" id="PS50113">
    <property type="entry name" value="PAC"/>
    <property type="match status" value="1"/>
</dbReference>
<dbReference type="PROSITE" id="PS50112">
    <property type="entry name" value="PAS"/>
    <property type="match status" value="1"/>
</dbReference>
<evidence type="ECO:0000313" key="4">
    <source>
        <dbReference type="Proteomes" id="UP000823858"/>
    </source>
</evidence>
<dbReference type="Gene3D" id="3.30.450.20">
    <property type="entry name" value="PAS domain"/>
    <property type="match status" value="1"/>
</dbReference>
<comment type="caution">
    <text evidence="3">The sequence shown here is derived from an EMBL/GenBank/DDBJ whole genome shotgun (WGS) entry which is preliminary data.</text>
</comment>
<dbReference type="EMBL" id="DWVP01000020">
    <property type="protein sequence ID" value="HJC85537.1"/>
    <property type="molecule type" value="Genomic_DNA"/>
</dbReference>
<dbReference type="AlphaFoldDB" id="A0A9D2QGC4"/>
<sequence length="149" mass="16544">MPNTTGTSERTALAARVIEESTLDAVIVADRSGKVTLWNAAAEDMFGYPESEALGQSLDLIIPEKLRGRHWTGWDRVMDTGVTNYGTDPLTAPGMTRDGQRISLEFSIVLLKDANGTVEGVGAILRDVTARWEAERELRRRVRELENRD</sequence>
<dbReference type="NCBIfam" id="TIGR00229">
    <property type="entry name" value="sensory_box"/>
    <property type="match status" value="1"/>
</dbReference>
<dbReference type="PANTHER" id="PTHR44757">
    <property type="entry name" value="DIGUANYLATE CYCLASE DGCP"/>
    <property type="match status" value="1"/>
</dbReference>
<evidence type="ECO:0000313" key="3">
    <source>
        <dbReference type="EMBL" id="HJC85537.1"/>
    </source>
</evidence>
<accession>A0A9D2QGC4</accession>
<reference evidence="3" key="2">
    <citation type="submission" date="2021-04" db="EMBL/GenBank/DDBJ databases">
        <authorList>
            <person name="Gilroy R."/>
        </authorList>
    </citation>
    <scope>NUCLEOTIDE SEQUENCE</scope>
    <source>
        <strain evidence="3">ChiHjej13B12-4958</strain>
    </source>
</reference>
<dbReference type="InterPro" id="IPR013656">
    <property type="entry name" value="PAS_4"/>
</dbReference>
<dbReference type="InterPro" id="IPR001610">
    <property type="entry name" value="PAC"/>
</dbReference>
<dbReference type="SMART" id="SM00091">
    <property type="entry name" value="PAS"/>
    <property type="match status" value="1"/>
</dbReference>
<protein>
    <submittedName>
        <fullName evidence="3">PAS domain S-box protein</fullName>
    </submittedName>
</protein>
<dbReference type="PANTHER" id="PTHR44757:SF2">
    <property type="entry name" value="BIOFILM ARCHITECTURE MAINTENANCE PROTEIN MBAA"/>
    <property type="match status" value="1"/>
</dbReference>
<evidence type="ECO:0000259" key="2">
    <source>
        <dbReference type="PROSITE" id="PS50113"/>
    </source>
</evidence>
<gene>
    <name evidence="3" type="ORF">H9751_08335</name>
</gene>
<reference evidence="3" key="1">
    <citation type="journal article" date="2021" name="PeerJ">
        <title>Extensive microbial diversity within the chicken gut microbiome revealed by metagenomics and culture.</title>
        <authorList>
            <person name="Gilroy R."/>
            <person name="Ravi A."/>
            <person name="Getino M."/>
            <person name="Pursley I."/>
            <person name="Horton D.L."/>
            <person name="Alikhan N.F."/>
            <person name="Baker D."/>
            <person name="Gharbi K."/>
            <person name="Hall N."/>
            <person name="Watson M."/>
            <person name="Adriaenssens E.M."/>
            <person name="Foster-Nyarko E."/>
            <person name="Jarju S."/>
            <person name="Secka A."/>
            <person name="Antonio M."/>
            <person name="Oren A."/>
            <person name="Chaudhuri R.R."/>
            <person name="La Ragione R."/>
            <person name="Hildebrand F."/>
            <person name="Pallen M.J."/>
        </authorList>
    </citation>
    <scope>NUCLEOTIDE SEQUENCE</scope>
    <source>
        <strain evidence="3">ChiHjej13B12-4958</strain>
    </source>
</reference>
<dbReference type="SUPFAM" id="SSF55785">
    <property type="entry name" value="PYP-like sensor domain (PAS domain)"/>
    <property type="match status" value="1"/>
</dbReference>
<dbReference type="Pfam" id="PF08448">
    <property type="entry name" value="PAS_4"/>
    <property type="match status" value="1"/>
</dbReference>
<dbReference type="SMART" id="SM00086">
    <property type="entry name" value="PAC"/>
    <property type="match status" value="1"/>
</dbReference>
<feature type="domain" description="PAC" evidence="2">
    <location>
        <begin position="88"/>
        <end position="140"/>
    </location>
</feature>